<proteinExistence type="predicted"/>
<feature type="chain" id="PRO_5016394447" evidence="1">
    <location>
        <begin position="20"/>
        <end position="205"/>
    </location>
</feature>
<dbReference type="OrthoDB" id="947434at2"/>
<evidence type="ECO:0000313" key="4">
    <source>
        <dbReference type="Proteomes" id="UP000248198"/>
    </source>
</evidence>
<keyword evidence="4" id="KW-1185">Reference proteome</keyword>
<dbReference type="RefSeq" id="WP_110833355.1">
    <property type="nucleotide sequence ID" value="NZ_QKLU01000006.1"/>
</dbReference>
<feature type="signal peptide" evidence="1">
    <location>
        <begin position="1"/>
        <end position="19"/>
    </location>
</feature>
<gene>
    <name evidence="3" type="ORF">B0O44_106132</name>
</gene>
<dbReference type="Pfam" id="PF13568">
    <property type="entry name" value="OMP_b-brl_2"/>
    <property type="match status" value="1"/>
</dbReference>
<evidence type="ECO:0000256" key="1">
    <source>
        <dbReference type="SAM" id="SignalP"/>
    </source>
</evidence>
<dbReference type="Gene3D" id="2.40.160.20">
    <property type="match status" value="1"/>
</dbReference>
<reference evidence="3 4" key="1">
    <citation type="submission" date="2018-06" db="EMBL/GenBank/DDBJ databases">
        <title>Genomic Encyclopedia of Archaeal and Bacterial Type Strains, Phase II (KMG-II): from individual species to whole genera.</title>
        <authorList>
            <person name="Goeker M."/>
        </authorList>
    </citation>
    <scope>NUCLEOTIDE SEQUENCE [LARGE SCALE GENOMIC DNA]</scope>
    <source>
        <strain evidence="3 4">DSM 27372</strain>
    </source>
</reference>
<dbReference type="AlphaFoldDB" id="A0A318UB77"/>
<dbReference type="SUPFAM" id="SSF56925">
    <property type="entry name" value="OMPA-like"/>
    <property type="match status" value="1"/>
</dbReference>
<protein>
    <submittedName>
        <fullName evidence="3">Outer membrane protein with beta-barrel domain</fullName>
    </submittedName>
</protein>
<dbReference type="InterPro" id="IPR025665">
    <property type="entry name" value="Beta-barrel_OMP_2"/>
</dbReference>
<evidence type="ECO:0000259" key="2">
    <source>
        <dbReference type="Pfam" id="PF13568"/>
    </source>
</evidence>
<keyword evidence="1" id="KW-0732">Signal</keyword>
<dbReference type="EMBL" id="QKLU01000006">
    <property type="protein sequence ID" value="PYF72482.1"/>
    <property type="molecule type" value="Genomic_DNA"/>
</dbReference>
<evidence type="ECO:0000313" key="3">
    <source>
        <dbReference type="EMBL" id="PYF72482.1"/>
    </source>
</evidence>
<dbReference type="InterPro" id="IPR011250">
    <property type="entry name" value="OMP/PagP_B-barrel"/>
</dbReference>
<dbReference type="Proteomes" id="UP000248198">
    <property type="component" value="Unassembled WGS sequence"/>
</dbReference>
<sequence length="205" mass="22602">MKKLFTILLFTLCSFAAFSQQKGSFEFGFNVGYNIATVQSGSLTNTEFRSGVNIGASGDYFFSDRWSLKAKLSYDQKGWNKGFITDLDKNQSAVTNYHFDYLTIPVMANWHFGKTRNWYLNFGPYAGVLLSAKETAFHKDLKDFSNGLDLGFALGIGVKIPVADKIKIVLEADGQGGLTDILKNNQGSSLRNSRTSLNAGVAFAL</sequence>
<organism evidence="3 4">
    <name type="scientific">Pedobacter nutrimenti</name>
    <dbReference type="NCBI Taxonomy" id="1241337"/>
    <lineage>
        <taxon>Bacteria</taxon>
        <taxon>Pseudomonadati</taxon>
        <taxon>Bacteroidota</taxon>
        <taxon>Sphingobacteriia</taxon>
        <taxon>Sphingobacteriales</taxon>
        <taxon>Sphingobacteriaceae</taxon>
        <taxon>Pedobacter</taxon>
    </lineage>
</organism>
<feature type="domain" description="Outer membrane protein beta-barrel" evidence="2">
    <location>
        <begin position="18"/>
        <end position="182"/>
    </location>
</feature>
<comment type="caution">
    <text evidence="3">The sequence shown here is derived from an EMBL/GenBank/DDBJ whole genome shotgun (WGS) entry which is preliminary data.</text>
</comment>
<accession>A0A318UB77</accession>
<name>A0A318UB77_9SPHI</name>